<accession>A0A0L9TH01</accession>
<proteinExistence type="predicted"/>
<organism evidence="1 2">
    <name type="scientific">Phaseolus angularis</name>
    <name type="common">Azuki bean</name>
    <name type="synonym">Vigna angularis</name>
    <dbReference type="NCBI Taxonomy" id="3914"/>
    <lineage>
        <taxon>Eukaryota</taxon>
        <taxon>Viridiplantae</taxon>
        <taxon>Streptophyta</taxon>
        <taxon>Embryophyta</taxon>
        <taxon>Tracheophyta</taxon>
        <taxon>Spermatophyta</taxon>
        <taxon>Magnoliopsida</taxon>
        <taxon>eudicotyledons</taxon>
        <taxon>Gunneridae</taxon>
        <taxon>Pentapetalae</taxon>
        <taxon>rosids</taxon>
        <taxon>fabids</taxon>
        <taxon>Fabales</taxon>
        <taxon>Fabaceae</taxon>
        <taxon>Papilionoideae</taxon>
        <taxon>50 kb inversion clade</taxon>
        <taxon>NPAAA clade</taxon>
        <taxon>indigoferoid/millettioid clade</taxon>
        <taxon>Phaseoleae</taxon>
        <taxon>Vigna</taxon>
    </lineage>
</organism>
<protein>
    <submittedName>
        <fullName evidence="1">Uncharacterized protein</fullName>
    </submittedName>
</protein>
<sequence>MRNEFYNNFPFYSAPYAKNKIVPRKYKRILLHNQKKAQMLKERTYKSGKP</sequence>
<dbReference type="Gramene" id="KOM29419">
    <property type="protein sequence ID" value="KOM29419"/>
    <property type="gene ID" value="LR48_Vigan670s000300"/>
</dbReference>
<gene>
    <name evidence="1" type="ORF">LR48_Vigan670s000300</name>
</gene>
<evidence type="ECO:0000313" key="2">
    <source>
        <dbReference type="Proteomes" id="UP000053144"/>
    </source>
</evidence>
<dbReference type="Proteomes" id="UP000053144">
    <property type="component" value="Unassembled WGS sequence"/>
</dbReference>
<dbReference type="EMBL" id="KQ258486">
    <property type="protein sequence ID" value="KOM29419.1"/>
    <property type="molecule type" value="Genomic_DNA"/>
</dbReference>
<reference evidence="2" key="1">
    <citation type="journal article" date="2015" name="Proc. Natl. Acad. Sci. U.S.A.">
        <title>Genome sequencing of adzuki bean (Vigna angularis) provides insight into high starch and low fat accumulation and domestication.</title>
        <authorList>
            <person name="Yang K."/>
            <person name="Tian Z."/>
            <person name="Chen C."/>
            <person name="Luo L."/>
            <person name="Zhao B."/>
            <person name="Wang Z."/>
            <person name="Yu L."/>
            <person name="Li Y."/>
            <person name="Sun Y."/>
            <person name="Li W."/>
            <person name="Chen Y."/>
            <person name="Li Y."/>
            <person name="Zhang Y."/>
            <person name="Ai D."/>
            <person name="Zhao J."/>
            <person name="Shang C."/>
            <person name="Ma Y."/>
            <person name="Wu B."/>
            <person name="Wang M."/>
            <person name="Gao L."/>
            <person name="Sun D."/>
            <person name="Zhang P."/>
            <person name="Guo F."/>
            <person name="Wang W."/>
            <person name="Li Y."/>
            <person name="Wang J."/>
            <person name="Varshney R.K."/>
            <person name="Wang J."/>
            <person name="Ling H.Q."/>
            <person name="Wan P."/>
        </authorList>
    </citation>
    <scope>NUCLEOTIDE SEQUENCE</scope>
    <source>
        <strain evidence="2">cv. Jingnong 6</strain>
    </source>
</reference>
<name>A0A0L9TH01_PHAAN</name>
<dbReference type="AlphaFoldDB" id="A0A0L9TH01"/>
<evidence type="ECO:0000313" key="1">
    <source>
        <dbReference type="EMBL" id="KOM29419.1"/>
    </source>
</evidence>